<evidence type="ECO:0000313" key="2">
    <source>
        <dbReference type="Proteomes" id="UP001183388"/>
    </source>
</evidence>
<evidence type="ECO:0000313" key="1">
    <source>
        <dbReference type="EMBL" id="MDT0308007.1"/>
    </source>
</evidence>
<keyword evidence="2" id="KW-1185">Reference proteome</keyword>
<sequence>MDGVKEPEGYVAEPEPLALDVQFSDGVGVEGEVVVAKGGEVALRVGGYVTRAGKEMPERVWGVREVRVVGGEVEVVVG</sequence>
<dbReference type="RefSeq" id="WP_311630960.1">
    <property type="nucleotide sequence ID" value="NZ_JAVREN010000017.1"/>
</dbReference>
<dbReference type="EMBL" id="JAVREN010000017">
    <property type="protein sequence ID" value="MDT0308007.1"/>
    <property type="molecule type" value="Genomic_DNA"/>
</dbReference>
<proteinExistence type="predicted"/>
<name>A0ABU2L929_9ACTN</name>
<comment type="caution">
    <text evidence="1">The sequence shown here is derived from an EMBL/GenBank/DDBJ whole genome shotgun (WGS) entry which is preliminary data.</text>
</comment>
<gene>
    <name evidence="1" type="ORF">RM780_13675</name>
</gene>
<evidence type="ECO:0008006" key="3">
    <source>
        <dbReference type="Google" id="ProtNLM"/>
    </source>
</evidence>
<dbReference type="Proteomes" id="UP001183388">
    <property type="component" value="Unassembled WGS sequence"/>
</dbReference>
<reference evidence="2" key="1">
    <citation type="submission" date="2023-07" db="EMBL/GenBank/DDBJ databases">
        <title>30 novel species of actinomycetes from the DSMZ collection.</title>
        <authorList>
            <person name="Nouioui I."/>
        </authorList>
    </citation>
    <scope>NUCLEOTIDE SEQUENCE [LARGE SCALE GENOMIC DNA]</scope>
    <source>
        <strain evidence="2">DSM 44917</strain>
    </source>
</reference>
<accession>A0ABU2L929</accession>
<organism evidence="1 2">
    <name type="scientific">Streptomyces boetiae</name>
    <dbReference type="NCBI Taxonomy" id="3075541"/>
    <lineage>
        <taxon>Bacteria</taxon>
        <taxon>Bacillati</taxon>
        <taxon>Actinomycetota</taxon>
        <taxon>Actinomycetes</taxon>
        <taxon>Kitasatosporales</taxon>
        <taxon>Streptomycetaceae</taxon>
        <taxon>Streptomyces</taxon>
    </lineage>
</organism>
<protein>
    <recommendedName>
        <fullName evidence="3">BON domain-containing protein</fullName>
    </recommendedName>
</protein>